<dbReference type="Gene3D" id="1.10.220.160">
    <property type="match status" value="1"/>
</dbReference>
<dbReference type="PROSITE" id="PS01360">
    <property type="entry name" value="ZF_MYND_1"/>
    <property type="match status" value="1"/>
</dbReference>
<dbReference type="PANTHER" id="PTHR46455:SF7">
    <property type="entry name" value="RE12806P"/>
    <property type="match status" value="1"/>
</dbReference>
<keyword evidence="3" id="KW-0862">Zinc</keyword>
<dbReference type="InterPro" id="IPR002893">
    <property type="entry name" value="Znf_MYND"/>
</dbReference>
<dbReference type="InParanoid" id="A0A6L2PXD2"/>
<dbReference type="Proteomes" id="UP000502823">
    <property type="component" value="Unassembled WGS sequence"/>
</dbReference>
<dbReference type="Pfam" id="PF01753">
    <property type="entry name" value="zf-MYND"/>
    <property type="match status" value="1"/>
</dbReference>
<dbReference type="PROSITE" id="PS50865">
    <property type="entry name" value="ZF_MYND_2"/>
    <property type="match status" value="1"/>
</dbReference>
<evidence type="ECO:0000313" key="7">
    <source>
        <dbReference type="Proteomes" id="UP000502823"/>
    </source>
</evidence>
<dbReference type="AlphaFoldDB" id="A0A6L2PXD2"/>
<dbReference type="InterPro" id="IPR046341">
    <property type="entry name" value="SET_dom_sf"/>
</dbReference>
<dbReference type="InterPro" id="IPR053010">
    <property type="entry name" value="SET_SmydA-8"/>
</dbReference>
<comment type="caution">
    <text evidence="6">The sequence shown here is derived from an EMBL/GenBank/DDBJ whole genome shotgun (WGS) entry which is preliminary data.</text>
</comment>
<sequence>MTLPDLLWSSPAQAGELCAWCKQPSKRQCGGCGTVTYCSGEHQKEHWNQHRDECNAYRVLSNDRVGRYGVATRTLEPGEQVLTELPFVIGPKPDSYVMCLGCYARVDGSTLCSRCRWPVCGPKCEAAPCHAKAECPVFETAKVRFQSMENYMDACPQLNCIAPLRLLLAKDSNPERWESEVKFMETHNEKRRQTPIWENNQINVVEYLRSPCKLAARFDEELIHMACGILEVNSFEVRCPNGSAVQGFYPRTAIMSHNCVPNTSHCIATTDGIVCFRLILRTTVKIEKGSEIYITYTHTLNPTPLRRDHLKQGKFFDCICSRCSDPTELGTNMSSLKCNKCDPGLIMSSDPLDPLAQWKCTHCEFCTPGSAVKRVFSVVQRDLDELDYMDTGVEAVEKREALCRKYRSVLHPKHAFLATLQYSLSQLYGHAQGYSLEDLPDILLQRKLELCKDVLSVADIIEPGLSRLRGLILYELHAPAVLLARNQWRYKEIDDKKLRIRLEEAEKYLKEAVHILKFEHPSSPEGRIAAIGEKSLQQLRESIESLPKSQGSLSAETILV</sequence>
<accession>A0A6L2PXD2</accession>
<dbReference type="GO" id="GO:0008270">
    <property type="term" value="F:zinc ion binding"/>
    <property type="evidence" value="ECO:0007669"/>
    <property type="project" value="UniProtKB-KW"/>
</dbReference>
<feature type="domain" description="MYND-type" evidence="5">
    <location>
        <begin position="18"/>
        <end position="54"/>
    </location>
</feature>
<gene>
    <name evidence="6" type="ORF">Cfor_05324</name>
</gene>
<evidence type="ECO:0000256" key="3">
    <source>
        <dbReference type="ARBA" id="ARBA00022833"/>
    </source>
</evidence>
<organism evidence="6 7">
    <name type="scientific">Coptotermes formosanus</name>
    <name type="common">Formosan subterranean termite</name>
    <dbReference type="NCBI Taxonomy" id="36987"/>
    <lineage>
        <taxon>Eukaryota</taxon>
        <taxon>Metazoa</taxon>
        <taxon>Ecdysozoa</taxon>
        <taxon>Arthropoda</taxon>
        <taxon>Hexapoda</taxon>
        <taxon>Insecta</taxon>
        <taxon>Pterygota</taxon>
        <taxon>Neoptera</taxon>
        <taxon>Polyneoptera</taxon>
        <taxon>Dictyoptera</taxon>
        <taxon>Blattodea</taxon>
        <taxon>Blattoidea</taxon>
        <taxon>Termitoidae</taxon>
        <taxon>Rhinotermitidae</taxon>
        <taxon>Coptotermes</taxon>
    </lineage>
</organism>
<name>A0A6L2PXD2_COPFO</name>
<proteinExistence type="predicted"/>
<dbReference type="Gene3D" id="2.170.270.10">
    <property type="entry name" value="SET domain"/>
    <property type="match status" value="1"/>
</dbReference>
<protein>
    <recommendedName>
        <fullName evidence="5">MYND-type domain-containing protein</fullName>
    </recommendedName>
</protein>
<keyword evidence="1" id="KW-0479">Metal-binding</keyword>
<dbReference type="SUPFAM" id="SSF144232">
    <property type="entry name" value="HIT/MYND zinc finger-like"/>
    <property type="match status" value="1"/>
</dbReference>
<evidence type="ECO:0000313" key="6">
    <source>
        <dbReference type="EMBL" id="GFG37303.1"/>
    </source>
</evidence>
<dbReference type="EMBL" id="BLKM01009550">
    <property type="protein sequence ID" value="GFG37303.1"/>
    <property type="molecule type" value="Genomic_DNA"/>
</dbReference>
<evidence type="ECO:0000256" key="2">
    <source>
        <dbReference type="ARBA" id="ARBA00022771"/>
    </source>
</evidence>
<evidence type="ECO:0000256" key="1">
    <source>
        <dbReference type="ARBA" id="ARBA00022723"/>
    </source>
</evidence>
<evidence type="ECO:0000259" key="5">
    <source>
        <dbReference type="PROSITE" id="PS50865"/>
    </source>
</evidence>
<dbReference type="OrthoDB" id="265717at2759"/>
<dbReference type="CDD" id="cd20071">
    <property type="entry name" value="SET_SMYD"/>
    <property type="match status" value="1"/>
</dbReference>
<keyword evidence="2 4" id="KW-0863">Zinc-finger</keyword>
<keyword evidence="7" id="KW-1185">Reference proteome</keyword>
<evidence type="ECO:0000256" key="4">
    <source>
        <dbReference type="PROSITE-ProRule" id="PRU00134"/>
    </source>
</evidence>
<dbReference type="Gene3D" id="6.10.140.2220">
    <property type="match status" value="2"/>
</dbReference>
<dbReference type="PANTHER" id="PTHR46455">
    <property type="entry name" value="SET AND MYND DOMAIN CONTAINING, ARTHROPOD-SPECIFIC, MEMBER 4, ISOFORM A"/>
    <property type="match status" value="1"/>
</dbReference>
<dbReference type="SUPFAM" id="SSF82199">
    <property type="entry name" value="SET domain"/>
    <property type="match status" value="1"/>
</dbReference>
<reference evidence="7" key="1">
    <citation type="submission" date="2020-01" db="EMBL/GenBank/DDBJ databases">
        <title>Draft genome sequence of the Termite Coptotermes fromosanus.</title>
        <authorList>
            <person name="Itakura S."/>
            <person name="Yosikawa Y."/>
            <person name="Umezawa K."/>
        </authorList>
    </citation>
    <scope>NUCLEOTIDE SEQUENCE [LARGE SCALE GENOMIC DNA]</scope>
</reference>